<evidence type="ECO:0000313" key="1">
    <source>
        <dbReference type="EMBL" id="KAK6625127.1"/>
    </source>
</evidence>
<reference evidence="1 2" key="1">
    <citation type="submission" date="2023-10" db="EMBL/GenBank/DDBJ databases">
        <title>Genomes of two closely related lineages of the louse Polyplax serrata with different host specificities.</title>
        <authorList>
            <person name="Martinu J."/>
            <person name="Tarabai H."/>
            <person name="Stefka J."/>
            <person name="Hypsa V."/>
        </authorList>
    </citation>
    <scope>NUCLEOTIDE SEQUENCE [LARGE SCALE GENOMIC DNA]</scope>
    <source>
        <strain evidence="1">HR10_N</strain>
    </source>
</reference>
<proteinExistence type="predicted"/>
<dbReference type="EMBL" id="JAWJWE010000037">
    <property type="protein sequence ID" value="KAK6625127.1"/>
    <property type="molecule type" value="Genomic_DNA"/>
</dbReference>
<evidence type="ECO:0000313" key="2">
    <source>
        <dbReference type="Proteomes" id="UP001372834"/>
    </source>
</evidence>
<sequence>MDDAFLTPLIREEKFPTRKIYSGEFVESPYLGWRSRKKLVDTLGLVSPDIFTNEILHLRKTDEKNEITNIE</sequence>
<protein>
    <submittedName>
        <fullName evidence="1">Uncharacterized protein</fullName>
    </submittedName>
</protein>
<dbReference type="Proteomes" id="UP001372834">
    <property type="component" value="Unassembled WGS sequence"/>
</dbReference>
<accession>A0AAN8NQ60</accession>
<gene>
    <name evidence="1" type="ORF">RUM43_005418</name>
</gene>
<dbReference type="AlphaFoldDB" id="A0AAN8NQ60"/>
<comment type="caution">
    <text evidence="1">The sequence shown here is derived from an EMBL/GenBank/DDBJ whole genome shotgun (WGS) entry which is preliminary data.</text>
</comment>
<organism evidence="1 2">
    <name type="scientific">Polyplax serrata</name>
    <name type="common">Common mouse louse</name>
    <dbReference type="NCBI Taxonomy" id="468196"/>
    <lineage>
        <taxon>Eukaryota</taxon>
        <taxon>Metazoa</taxon>
        <taxon>Ecdysozoa</taxon>
        <taxon>Arthropoda</taxon>
        <taxon>Hexapoda</taxon>
        <taxon>Insecta</taxon>
        <taxon>Pterygota</taxon>
        <taxon>Neoptera</taxon>
        <taxon>Paraneoptera</taxon>
        <taxon>Psocodea</taxon>
        <taxon>Troctomorpha</taxon>
        <taxon>Phthiraptera</taxon>
        <taxon>Anoplura</taxon>
        <taxon>Polyplacidae</taxon>
        <taxon>Polyplax</taxon>
    </lineage>
</organism>
<name>A0AAN8NQ60_POLSC</name>